<dbReference type="EMBL" id="CAJNNV010001361">
    <property type="protein sequence ID" value="CAE8584873.1"/>
    <property type="molecule type" value="Genomic_DNA"/>
</dbReference>
<keyword evidence="3" id="KW-1185">Reference proteome</keyword>
<dbReference type="Proteomes" id="UP000654075">
    <property type="component" value="Unassembled WGS sequence"/>
</dbReference>
<reference evidence="2" key="1">
    <citation type="submission" date="2021-02" db="EMBL/GenBank/DDBJ databases">
        <authorList>
            <person name="Dougan E. K."/>
            <person name="Rhodes N."/>
            <person name="Thang M."/>
            <person name="Chan C."/>
        </authorList>
    </citation>
    <scope>NUCLEOTIDE SEQUENCE</scope>
</reference>
<dbReference type="SUPFAM" id="SSF51182">
    <property type="entry name" value="RmlC-like cupins"/>
    <property type="match status" value="1"/>
</dbReference>
<sequence>PSAVNSPCLSAYWLKDGGKSLPLSASVATPPLAAPGGKAALLLQLRSRPLRPRTAEAAVRGEAGIGTRLLLSDSKVNILEFLLGPGEECAFHRHRLPYLFTNFSNSFTQSLAEDGQHCGPPARQQLGETTFVAEGGSAHGVRNVGDETFIQFVVEFKPC</sequence>
<accession>A0A813DMP4</accession>
<name>A0A813DMP4_POLGL</name>
<feature type="non-terminal residue" evidence="2">
    <location>
        <position position="1"/>
    </location>
</feature>
<organism evidence="2 3">
    <name type="scientific">Polarella glacialis</name>
    <name type="common">Dinoflagellate</name>
    <dbReference type="NCBI Taxonomy" id="89957"/>
    <lineage>
        <taxon>Eukaryota</taxon>
        <taxon>Sar</taxon>
        <taxon>Alveolata</taxon>
        <taxon>Dinophyceae</taxon>
        <taxon>Suessiales</taxon>
        <taxon>Suessiaceae</taxon>
        <taxon>Polarella</taxon>
    </lineage>
</organism>
<proteinExistence type="predicted"/>
<gene>
    <name evidence="1" type="ORF">PGLA1383_LOCUS3796</name>
    <name evidence="2" type="ORF">PGLA1383_LOCUS7941</name>
</gene>
<dbReference type="EMBL" id="CAJNNV010003524">
    <property type="protein sequence ID" value="CAE8589164.1"/>
    <property type="molecule type" value="Genomic_DNA"/>
</dbReference>
<comment type="caution">
    <text evidence="2">The sequence shown here is derived from an EMBL/GenBank/DDBJ whole genome shotgun (WGS) entry which is preliminary data.</text>
</comment>
<evidence type="ECO:0000313" key="2">
    <source>
        <dbReference type="EMBL" id="CAE8589164.1"/>
    </source>
</evidence>
<dbReference type="InterPro" id="IPR014710">
    <property type="entry name" value="RmlC-like_jellyroll"/>
</dbReference>
<evidence type="ECO:0000313" key="1">
    <source>
        <dbReference type="EMBL" id="CAE8584873.1"/>
    </source>
</evidence>
<dbReference type="AlphaFoldDB" id="A0A813DMP4"/>
<evidence type="ECO:0000313" key="3">
    <source>
        <dbReference type="Proteomes" id="UP000654075"/>
    </source>
</evidence>
<dbReference type="InterPro" id="IPR011051">
    <property type="entry name" value="RmlC_Cupin_sf"/>
</dbReference>
<dbReference type="Gene3D" id="2.60.120.10">
    <property type="entry name" value="Jelly Rolls"/>
    <property type="match status" value="1"/>
</dbReference>
<protein>
    <recommendedName>
        <fullName evidence="4">Cysteine dioxygenase</fullName>
    </recommendedName>
</protein>
<evidence type="ECO:0008006" key="4">
    <source>
        <dbReference type="Google" id="ProtNLM"/>
    </source>
</evidence>